<dbReference type="InterPro" id="IPR016181">
    <property type="entry name" value="Acyl_CoA_acyltransferase"/>
</dbReference>
<dbReference type="PANTHER" id="PTHR13947:SF37">
    <property type="entry name" value="LD18367P"/>
    <property type="match status" value="1"/>
</dbReference>
<dbReference type="EMBL" id="UIGT01000001">
    <property type="protein sequence ID" value="SUX78432.1"/>
    <property type="molecule type" value="Genomic_DNA"/>
</dbReference>
<comment type="caution">
    <text evidence="3">The sequence shown here is derived from an EMBL/GenBank/DDBJ whole genome shotgun (WGS) entry which is preliminary data.</text>
</comment>
<name>A0A9Q7ZH90_9ENTR</name>
<dbReference type="CDD" id="cd04301">
    <property type="entry name" value="NAT_SF"/>
    <property type="match status" value="1"/>
</dbReference>
<keyword evidence="1" id="KW-0808">Transferase</keyword>
<dbReference type="InterPro" id="IPR000182">
    <property type="entry name" value="GNAT_dom"/>
</dbReference>
<dbReference type="PANTHER" id="PTHR13947">
    <property type="entry name" value="GNAT FAMILY N-ACETYLTRANSFERASE"/>
    <property type="match status" value="1"/>
</dbReference>
<reference evidence="3 4" key="1">
    <citation type="submission" date="2018-06" db="EMBL/GenBank/DDBJ databases">
        <authorList>
            <consortium name="Pathogen Informatics"/>
            <person name="Doyle S."/>
        </authorList>
    </citation>
    <scope>NUCLEOTIDE SEQUENCE [LARGE SCALE GENOMIC DNA]</scope>
    <source>
        <strain evidence="3 4">NCTC8782</strain>
    </source>
</reference>
<evidence type="ECO:0000259" key="2">
    <source>
        <dbReference type="PROSITE" id="PS51186"/>
    </source>
</evidence>
<gene>
    <name evidence="3" type="ORF">NCTC8782_00889</name>
</gene>
<organism evidence="3 4">
    <name type="scientific">Citrobacter youngae</name>
    <dbReference type="NCBI Taxonomy" id="133448"/>
    <lineage>
        <taxon>Bacteria</taxon>
        <taxon>Pseudomonadati</taxon>
        <taxon>Pseudomonadota</taxon>
        <taxon>Gammaproteobacteria</taxon>
        <taxon>Enterobacterales</taxon>
        <taxon>Enterobacteriaceae</taxon>
        <taxon>Citrobacter</taxon>
        <taxon>Citrobacter freundii complex</taxon>
    </lineage>
</organism>
<evidence type="ECO:0000256" key="1">
    <source>
        <dbReference type="ARBA" id="ARBA00022679"/>
    </source>
</evidence>
<dbReference type="SUPFAM" id="SSF55729">
    <property type="entry name" value="Acyl-CoA N-acyltransferases (Nat)"/>
    <property type="match status" value="1"/>
</dbReference>
<dbReference type="PROSITE" id="PS51186">
    <property type="entry name" value="GNAT"/>
    <property type="match status" value="1"/>
</dbReference>
<accession>A0A9Q7ZH90</accession>
<dbReference type="Proteomes" id="UP000255286">
    <property type="component" value="Unassembled WGS sequence"/>
</dbReference>
<proteinExistence type="predicted"/>
<dbReference type="Pfam" id="PF00583">
    <property type="entry name" value="Acetyltransf_1"/>
    <property type="match status" value="1"/>
</dbReference>
<dbReference type="AlphaFoldDB" id="A0A9Q7ZH90"/>
<dbReference type="Gene3D" id="3.40.630.30">
    <property type="match status" value="1"/>
</dbReference>
<dbReference type="GO" id="GO:0008080">
    <property type="term" value="F:N-acetyltransferase activity"/>
    <property type="evidence" value="ECO:0007669"/>
    <property type="project" value="InterPro"/>
</dbReference>
<dbReference type="RefSeq" id="WP_115601070.1">
    <property type="nucleotide sequence ID" value="NZ_UIGT01000001.1"/>
</dbReference>
<sequence length="174" mass="19002">MSAITSVAATLRRISADDNAAIARVIRKVSAEYGLTADKGYTVADPNLDELFQVYSQPGAAYWVVEQNGEVVGGGGVAPLGCSEPDICELQKMYFLSSARGQGLAKKLALMALEHAREQGFKQCYLETTAFLTEAIRLYEHLGFEHISEALGCTGHVDCEVRMLKPLRPYAERL</sequence>
<feature type="domain" description="N-acetyltransferase" evidence="2">
    <location>
        <begin position="9"/>
        <end position="168"/>
    </location>
</feature>
<dbReference type="InterPro" id="IPR050769">
    <property type="entry name" value="NAT_camello-type"/>
</dbReference>
<protein>
    <submittedName>
        <fullName evidence="3">Acetyltransferase</fullName>
    </submittedName>
</protein>
<evidence type="ECO:0000313" key="4">
    <source>
        <dbReference type="Proteomes" id="UP000255286"/>
    </source>
</evidence>
<evidence type="ECO:0000313" key="3">
    <source>
        <dbReference type="EMBL" id="SUX78432.1"/>
    </source>
</evidence>